<dbReference type="GO" id="GO:0046872">
    <property type="term" value="F:metal ion binding"/>
    <property type="evidence" value="ECO:0007669"/>
    <property type="project" value="InterPro"/>
</dbReference>
<gene>
    <name evidence="1" type="ORF">METZ01_LOCUS568</name>
</gene>
<organism evidence="1">
    <name type="scientific">marine metagenome</name>
    <dbReference type="NCBI Taxonomy" id="408172"/>
    <lineage>
        <taxon>unclassified sequences</taxon>
        <taxon>metagenomes</taxon>
        <taxon>ecological metagenomes</taxon>
    </lineage>
</organism>
<dbReference type="GO" id="GO:0020037">
    <property type="term" value="F:heme binding"/>
    <property type="evidence" value="ECO:0007669"/>
    <property type="project" value="InterPro"/>
</dbReference>
<reference evidence="1" key="1">
    <citation type="submission" date="2018-05" db="EMBL/GenBank/DDBJ databases">
        <authorList>
            <person name="Lanie J.A."/>
            <person name="Ng W.-L."/>
            <person name="Kazmierczak K.M."/>
            <person name="Andrzejewski T.M."/>
            <person name="Davidsen T.M."/>
            <person name="Wayne K.J."/>
            <person name="Tettelin H."/>
            <person name="Glass J.I."/>
            <person name="Rusch D."/>
            <person name="Podicherti R."/>
            <person name="Tsui H.-C.T."/>
            <person name="Winkler M.E."/>
        </authorList>
    </citation>
    <scope>NUCLEOTIDE SEQUENCE</scope>
</reference>
<dbReference type="GO" id="GO:0019441">
    <property type="term" value="P:L-tryptophan catabolic process to kynurenine"/>
    <property type="evidence" value="ECO:0007669"/>
    <property type="project" value="InterPro"/>
</dbReference>
<dbReference type="Gene3D" id="1.20.58.480">
    <property type="match status" value="1"/>
</dbReference>
<dbReference type="PANTHER" id="PTHR10138">
    <property type="entry name" value="TRYPTOPHAN 2,3-DIOXYGENASE"/>
    <property type="match status" value="1"/>
</dbReference>
<dbReference type="GO" id="GO:0004833">
    <property type="term" value="F:L-tryptophan 2,3-dioxygenase activity"/>
    <property type="evidence" value="ECO:0007669"/>
    <property type="project" value="InterPro"/>
</dbReference>
<dbReference type="EMBL" id="UINC01000032">
    <property type="protein sequence ID" value="SUZ47714.1"/>
    <property type="molecule type" value="Genomic_DNA"/>
</dbReference>
<dbReference type="Pfam" id="PF03301">
    <property type="entry name" value="Trp_dioxygenase"/>
    <property type="match status" value="1"/>
</dbReference>
<evidence type="ECO:0008006" key="2">
    <source>
        <dbReference type="Google" id="ProtNLM"/>
    </source>
</evidence>
<dbReference type="GO" id="GO:0019442">
    <property type="term" value="P:L-tryptophan catabolic process to acetyl-CoA"/>
    <property type="evidence" value="ECO:0007669"/>
    <property type="project" value="TreeGrafter"/>
</dbReference>
<proteinExistence type="predicted"/>
<name>A0A381N100_9ZZZZ</name>
<dbReference type="InterPro" id="IPR037217">
    <property type="entry name" value="Trp/Indoleamine_2_3_dOase-like"/>
</dbReference>
<accession>A0A381N100</accession>
<dbReference type="PANTHER" id="PTHR10138:SF0">
    <property type="entry name" value="TRYPTOPHAN 2,3-DIOXYGENASE"/>
    <property type="match status" value="1"/>
</dbReference>
<protein>
    <recommendedName>
        <fullName evidence="2">Tryptophan 2,3-dioxygenase</fullName>
    </recommendedName>
</protein>
<evidence type="ECO:0000313" key="1">
    <source>
        <dbReference type="EMBL" id="SUZ47714.1"/>
    </source>
</evidence>
<dbReference type="Gene3D" id="1.10.287.3810">
    <property type="match status" value="1"/>
</dbReference>
<sequence length="351" mass="40954">MEKILNSQHLISDKYGSPAHDEMLFIIIHQVYELWFKQILFELDSLIGIFCKDEIQESDIGRAVSRLERIIEIQKILIDQIHVLETMTPMDFLDFRDFLIPASGFQSVQFRMIENKLGLSMENRHSYGGSDYHTSLNELDQEKVKVSESSDSLFDLMEKWLERTPFLNWGKTSFWDEYEQAVVEMLRDDRHIIETNAKLSNTQKEKHLIEYEKTEASFGVVLSSKQHDKLVKEGKWRLSHKATQAALLILLYRDQPILYNPYQLLTKLIDVDELFTAWRYRHVLMVSRMIGRKIGTGGSTGSDYLNKTAEKHRIFSDISELTTFLIPRSALPQLPQEVANNLGFFYHVKGK</sequence>
<dbReference type="InterPro" id="IPR004981">
    <property type="entry name" value="Trp_2_3_dOase"/>
</dbReference>
<dbReference type="AlphaFoldDB" id="A0A381N100"/>
<dbReference type="SUPFAM" id="SSF140959">
    <property type="entry name" value="Indolic compounds 2,3-dioxygenase-like"/>
    <property type="match status" value="1"/>
</dbReference>